<keyword evidence="2" id="KW-0677">Repeat</keyword>
<feature type="domain" description="Arf-GAP" evidence="7">
    <location>
        <begin position="20"/>
        <end position="125"/>
    </location>
</feature>
<proteinExistence type="predicted"/>
<dbReference type="EMBL" id="KZ989003">
    <property type="protein sequence ID" value="RKP11331.1"/>
    <property type="molecule type" value="Genomic_DNA"/>
</dbReference>
<dbReference type="InterPro" id="IPR037278">
    <property type="entry name" value="ARFGAP/RecO"/>
</dbReference>
<dbReference type="PANTHER" id="PTHR46134:SF3">
    <property type="entry name" value="ARFGAP WITH FG REPEATS 1"/>
    <property type="match status" value="1"/>
</dbReference>
<evidence type="ECO:0000256" key="1">
    <source>
        <dbReference type="ARBA" id="ARBA00022723"/>
    </source>
</evidence>
<dbReference type="GO" id="GO:0005096">
    <property type="term" value="F:GTPase activator activity"/>
    <property type="evidence" value="ECO:0007669"/>
    <property type="project" value="InterPro"/>
</dbReference>
<feature type="compositionally biased region" description="Gly residues" evidence="6">
    <location>
        <begin position="205"/>
        <end position="214"/>
    </location>
</feature>
<evidence type="ECO:0000256" key="4">
    <source>
        <dbReference type="ARBA" id="ARBA00022833"/>
    </source>
</evidence>
<evidence type="ECO:0000313" key="9">
    <source>
        <dbReference type="Proteomes" id="UP000267251"/>
    </source>
</evidence>
<gene>
    <name evidence="8" type="ORF">BJ684DRAFT_22116</name>
</gene>
<reference evidence="9" key="1">
    <citation type="journal article" date="2018" name="Nat. Microbiol.">
        <title>Leveraging single-cell genomics to expand the fungal tree of life.</title>
        <authorList>
            <person name="Ahrendt S.R."/>
            <person name="Quandt C.A."/>
            <person name="Ciobanu D."/>
            <person name="Clum A."/>
            <person name="Salamov A."/>
            <person name="Andreopoulos B."/>
            <person name="Cheng J.F."/>
            <person name="Woyke T."/>
            <person name="Pelin A."/>
            <person name="Henrissat B."/>
            <person name="Reynolds N.K."/>
            <person name="Benny G.L."/>
            <person name="Smith M.E."/>
            <person name="James T.Y."/>
            <person name="Grigoriev I.V."/>
        </authorList>
    </citation>
    <scope>NUCLEOTIDE SEQUENCE [LARGE SCALE GENOMIC DNA]</scope>
</reference>
<dbReference type="Proteomes" id="UP000267251">
    <property type="component" value="Unassembled WGS sequence"/>
</dbReference>
<dbReference type="PANTHER" id="PTHR46134">
    <property type="entry name" value="DRONGO, ISOFORM F"/>
    <property type="match status" value="1"/>
</dbReference>
<evidence type="ECO:0000256" key="5">
    <source>
        <dbReference type="PROSITE-ProRule" id="PRU00288"/>
    </source>
</evidence>
<accession>A0A4P9XZZ8</accession>
<dbReference type="OrthoDB" id="6036at2759"/>
<feature type="compositionally biased region" description="Polar residues" evidence="6">
    <location>
        <begin position="250"/>
        <end position="267"/>
    </location>
</feature>
<name>A0A4P9XZZ8_9FUNG</name>
<keyword evidence="9" id="KW-1185">Reference proteome</keyword>
<evidence type="ECO:0000256" key="2">
    <source>
        <dbReference type="ARBA" id="ARBA00022737"/>
    </source>
</evidence>
<sequence>MAINLDERNIKFPPRVFPDGRMIRELLRLQDNRQCFDCPAKAPHHANMMNQTFICEQCATFHRELAHRVKPISTSRFTVAEVALLKNGGNAVAAEVWMARWGRQDRLPADLGDHGAMRRYFRDKYVLCKWADPAKLPSTHTPPSSSASSVTTSSASSISSQRSMERSGSGGSLHGSGGKGSGSSLRSPTSPLALTSGKVVYDRFSGGGGVGRGSSSGRTTPPPLVPTVVTSECSPVPTKRLDQASGGRESPSTLGLTYSTASTSPTYGPQVDSEG</sequence>
<protein>
    <recommendedName>
        <fullName evidence="7">Arf-GAP domain-containing protein</fullName>
    </recommendedName>
</protein>
<dbReference type="GO" id="GO:0005737">
    <property type="term" value="C:cytoplasm"/>
    <property type="evidence" value="ECO:0007669"/>
    <property type="project" value="TreeGrafter"/>
</dbReference>
<keyword evidence="3 5" id="KW-0863">Zinc-finger</keyword>
<evidence type="ECO:0000256" key="3">
    <source>
        <dbReference type="ARBA" id="ARBA00022771"/>
    </source>
</evidence>
<evidence type="ECO:0000256" key="6">
    <source>
        <dbReference type="SAM" id="MobiDB-lite"/>
    </source>
</evidence>
<dbReference type="SUPFAM" id="SSF57863">
    <property type="entry name" value="ArfGap/RecO-like zinc finger"/>
    <property type="match status" value="1"/>
</dbReference>
<dbReference type="PRINTS" id="PR00405">
    <property type="entry name" value="REVINTRACTNG"/>
</dbReference>
<keyword evidence="4" id="KW-0862">Zinc</keyword>
<dbReference type="Pfam" id="PF01412">
    <property type="entry name" value="ArfGap"/>
    <property type="match status" value="1"/>
</dbReference>
<dbReference type="InterPro" id="IPR052248">
    <property type="entry name" value="Arf-GAP_FG-repeat_protein"/>
</dbReference>
<evidence type="ECO:0000313" key="8">
    <source>
        <dbReference type="EMBL" id="RKP11331.1"/>
    </source>
</evidence>
<evidence type="ECO:0000259" key="7">
    <source>
        <dbReference type="PROSITE" id="PS50115"/>
    </source>
</evidence>
<feature type="compositionally biased region" description="Low complexity" evidence="6">
    <location>
        <begin position="137"/>
        <end position="162"/>
    </location>
</feature>
<feature type="region of interest" description="Disordered" evidence="6">
    <location>
        <begin position="205"/>
        <end position="275"/>
    </location>
</feature>
<dbReference type="SMART" id="SM00105">
    <property type="entry name" value="ArfGap"/>
    <property type="match status" value="1"/>
</dbReference>
<dbReference type="PROSITE" id="PS50115">
    <property type="entry name" value="ARFGAP"/>
    <property type="match status" value="1"/>
</dbReference>
<keyword evidence="1" id="KW-0479">Metal-binding</keyword>
<dbReference type="AlphaFoldDB" id="A0A4P9XZZ8"/>
<organism evidence="8 9">
    <name type="scientific">Piptocephalis cylindrospora</name>
    <dbReference type="NCBI Taxonomy" id="1907219"/>
    <lineage>
        <taxon>Eukaryota</taxon>
        <taxon>Fungi</taxon>
        <taxon>Fungi incertae sedis</taxon>
        <taxon>Zoopagomycota</taxon>
        <taxon>Zoopagomycotina</taxon>
        <taxon>Zoopagomycetes</taxon>
        <taxon>Zoopagales</taxon>
        <taxon>Piptocephalidaceae</taxon>
        <taxon>Piptocephalis</taxon>
    </lineage>
</organism>
<feature type="region of interest" description="Disordered" evidence="6">
    <location>
        <begin position="136"/>
        <end position="192"/>
    </location>
</feature>
<dbReference type="InterPro" id="IPR038508">
    <property type="entry name" value="ArfGAP_dom_sf"/>
</dbReference>
<dbReference type="GO" id="GO:0008270">
    <property type="term" value="F:zinc ion binding"/>
    <property type="evidence" value="ECO:0007669"/>
    <property type="project" value="UniProtKB-KW"/>
</dbReference>
<feature type="compositionally biased region" description="Gly residues" evidence="6">
    <location>
        <begin position="168"/>
        <end position="181"/>
    </location>
</feature>
<dbReference type="Gene3D" id="1.10.220.150">
    <property type="entry name" value="Arf GTPase activating protein"/>
    <property type="match status" value="1"/>
</dbReference>
<dbReference type="InterPro" id="IPR001164">
    <property type="entry name" value="ArfGAP_dom"/>
</dbReference>
<dbReference type="GO" id="GO:0016020">
    <property type="term" value="C:membrane"/>
    <property type="evidence" value="ECO:0007669"/>
    <property type="project" value="TreeGrafter"/>
</dbReference>